<organism evidence="4 5">
    <name type="scientific">Pectinatus cerevisiiphilus</name>
    <dbReference type="NCBI Taxonomy" id="86956"/>
    <lineage>
        <taxon>Bacteria</taxon>
        <taxon>Bacillati</taxon>
        <taxon>Bacillota</taxon>
        <taxon>Negativicutes</taxon>
        <taxon>Selenomonadales</taxon>
        <taxon>Selenomonadaceae</taxon>
        <taxon>Pectinatus</taxon>
    </lineage>
</organism>
<dbReference type="PANTHER" id="PTHR30487:SF0">
    <property type="entry name" value="PREPILIN LEADER PEPTIDASE_N-METHYLTRANSFERASE-RELATED"/>
    <property type="match status" value="1"/>
</dbReference>
<dbReference type="AlphaFoldDB" id="A0A4R3K8K8"/>
<keyword evidence="4" id="KW-0378">Hydrolase</keyword>
<evidence type="ECO:0000256" key="1">
    <source>
        <dbReference type="ARBA" id="ARBA00005801"/>
    </source>
</evidence>
<reference evidence="4 5" key="1">
    <citation type="submission" date="2019-03" db="EMBL/GenBank/DDBJ databases">
        <title>Genomic Encyclopedia of Type Strains, Phase IV (KMG-IV): sequencing the most valuable type-strain genomes for metagenomic binning, comparative biology and taxonomic classification.</title>
        <authorList>
            <person name="Goeker M."/>
        </authorList>
    </citation>
    <scope>NUCLEOTIDE SEQUENCE [LARGE SCALE GENOMIC DNA]</scope>
    <source>
        <strain evidence="4 5">DSM 20467</strain>
    </source>
</reference>
<keyword evidence="2" id="KW-0812">Transmembrane</keyword>
<proteinExistence type="inferred from homology"/>
<feature type="transmembrane region" description="Helical" evidence="2">
    <location>
        <begin position="73"/>
        <end position="94"/>
    </location>
</feature>
<dbReference type="Gene3D" id="1.20.120.1220">
    <property type="match status" value="1"/>
</dbReference>
<keyword evidence="2" id="KW-0472">Membrane</keyword>
<name>A0A4R3K8K8_9FIRM</name>
<dbReference type="InterPro" id="IPR000045">
    <property type="entry name" value="Prepilin_IV_endopep_pep"/>
</dbReference>
<keyword evidence="4" id="KW-0645">Protease</keyword>
<dbReference type="OrthoDB" id="9789291at2"/>
<dbReference type="Pfam" id="PF01478">
    <property type="entry name" value="Peptidase_A24"/>
    <property type="match status" value="1"/>
</dbReference>
<keyword evidence="5" id="KW-1185">Reference proteome</keyword>
<keyword evidence="2" id="KW-1133">Transmembrane helix</keyword>
<dbReference type="InterPro" id="IPR050882">
    <property type="entry name" value="Prepilin_peptidase/N-MTase"/>
</dbReference>
<evidence type="ECO:0000259" key="3">
    <source>
        <dbReference type="Pfam" id="PF01478"/>
    </source>
</evidence>
<evidence type="ECO:0000313" key="4">
    <source>
        <dbReference type="EMBL" id="TCS79344.1"/>
    </source>
</evidence>
<sequence>MKQIPLLIEIGTLPIYYFYAGISAKFAGVIFLLFFLLKISYIDYKTYIIPDKMLIFITLGGLIHHYLKNEFFLFYDIFFAVLFISIVFLPIYFFTDSIGGGDIKLSYALCLWLPYPFIAEAIFLAVLAASFVGIYLLLKDKCAFNSAIPFGPFIALGTLLVFIFSN</sequence>
<feature type="transmembrane region" description="Helical" evidence="2">
    <location>
        <begin position="115"/>
        <end position="138"/>
    </location>
</feature>
<comment type="caution">
    <text evidence="4">The sequence shown here is derived from an EMBL/GenBank/DDBJ whole genome shotgun (WGS) entry which is preliminary data.</text>
</comment>
<protein>
    <submittedName>
        <fullName evidence="4">Flp pilus assembly protein protease CpaA</fullName>
    </submittedName>
</protein>
<dbReference type="GO" id="GO:0006465">
    <property type="term" value="P:signal peptide processing"/>
    <property type="evidence" value="ECO:0007669"/>
    <property type="project" value="TreeGrafter"/>
</dbReference>
<dbReference type="GO" id="GO:0005886">
    <property type="term" value="C:plasma membrane"/>
    <property type="evidence" value="ECO:0007669"/>
    <property type="project" value="TreeGrafter"/>
</dbReference>
<gene>
    <name evidence="4" type="ORF">EDC37_107111</name>
</gene>
<dbReference type="Proteomes" id="UP000295188">
    <property type="component" value="Unassembled WGS sequence"/>
</dbReference>
<feature type="transmembrane region" description="Helical" evidence="2">
    <location>
        <begin position="15"/>
        <end position="37"/>
    </location>
</feature>
<feature type="transmembrane region" description="Helical" evidence="2">
    <location>
        <begin position="144"/>
        <end position="164"/>
    </location>
</feature>
<dbReference type="GO" id="GO:0004190">
    <property type="term" value="F:aspartic-type endopeptidase activity"/>
    <property type="evidence" value="ECO:0007669"/>
    <property type="project" value="InterPro"/>
</dbReference>
<feature type="domain" description="Prepilin type IV endopeptidase peptidase" evidence="3">
    <location>
        <begin position="30"/>
        <end position="134"/>
    </location>
</feature>
<comment type="similarity">
    <text evidence="1">Belongs to the peptidase A24 family.</text>
</comment>
<evidence type="ECO:0000256" key="2">
    <source>
        <dbReference type="SAM" id="Phobius"/>
    </source>
</evidence>
<dbReference type="RefSeq" id="WP_132549128.1">
    <property type="nucleotide sequence ID" value="NZ_SMAA01000007.1"/>
</dbReference>
<dbReference type="EMBL" id="SMAA01000007">
    <property type="protein sequence ID" value="TCS79344.1"/>
    <property type="molecule type" value="Genomic_DNA"/>
</dbReference>
<accession>A0A4R3K8K8</accession>
<dbReference type="PANTHER" id="PTHR30487">
    <property type="entry name" value="TYPE 4 PREPILIN-LIKE PROTEINS LEADER PEPTIDE-PROCESSING ENZYME"/>
    <property type="match status" value="1"/>
</dbReference>
<evidence type="ECO:0000313" key="5">
    <source>
        <dbReference type="Proteomes" id="UP000295188"/>
    </source>
</evidence>